<dbReference type="Pfam" id="PF04389">
    <property type="entry name" value="Peptidase_M28"/>
    <property type="match status" value="1"/>
</dbReference>
<keyword evidence="4" id="KW-1185">Reference proteome</keyword>
<sequence>MKVFSLMVFVLFLSSCVLQKDVERLVNQKDVERIIRTLAADDMQGRAVFSPGIEKAAKFIETEFQAIGLQPLDGLSDFRQDFSMLNISPSLISATVNAEPVEEDNIVVVTDQPALNWTQASGVAVHYIKEGESFTSRYGDIMKQGKPAVVFVANEFVSSFKQMHRYFMGDRVVKEQVKKPEMVFILGAPDVSEFNIQFANKIEKSPLFNVAGVIPGKTNPDEYVIFSGHYDHIGIIEEAAGDSIANGADDDASGVTAVITLARYFKKLNNNARTLIFVAFTGEESGMLGSQYFSTQLKPEQVTAMFNIEMIGKQSKFGPNTAFITGFERSDFGAILQRNLSGTGFAFHPDPYQAQNLFYRSDNASLAELGVPAHTISTVQIDQDKYYHTVDDEVETLDIGNITATIKAIALSSRSIVDAVETPKRVALRERKTP</sequence>
<dbReference type="PANTHER" id="PTHR12147:SF26">
    <property type="entry name" value="PEPTIDASE M28 DOMAIN-CONTAINING PROTEIN"/>
    <property type="match status" value="1"/>
</dbReference>
<comment type="caution">
    <text evidence="3">The sequence shown here is derived from an EMBL/GenBank/DDBJ whole genome shotgun (WGS) entry which is preliminary data.</text>
</comment>
<evidence type="ECO:0000313" key="4">
    <source>
        <dbReference type="Proteomes" id="UP001597387"/>
    </source>
</evidence>
<dbReference type="Gene3D" id="3.40.630.10">
    <property type="entry name" value="Zn peptidases"/>
    <property type="match status" value="2"/>
</dbReference>
<dbReference type="PROSITE" id="PS51257">
    <property type="entry name" value="PROKAR_LIPOPROTEIN"/>
    <property type="match status" value="1"/>
</dbReference>
<dbReference type="PANTHER" id="PTHR12147">
    <property type="entry name" value="METALLOPEPTIDASE M28 FAMILY MEMBER"/>
    <property type="match status" value="1"/>
</dbReference>
<feature type="signal peptide" evidence="1">
    <location>
        <begin position="1"/>
        <end position="19"/>
    </location>
</feature>
<name>A0ABW4ZHT6_9SPHI</name>
<dbReference type="InterPro" id="IPR007484">
    <property type="entry name" value="Peptidase_M28"/>
</dbReference>
<proteinExistence type="predicted"/>
<evidence type="ECO:0000313" key="3">
    <source>
        <dbReference type="EMBL" id="MFD2161454.1"/>
    </source>
</evidence>
<feature type="chain" id="PRO_5046636947" evidence="1">
    <location>
        <begin position="20"/>
        <end position="434"/>
    </location>
</feature>
<gene>
    <name evidence="3" type="ORF">ACFSJU_03565</name>
</gene>
<accession>A0ABW4ZHT6</accession>
<keyword evidence="1" id="KW-0732">Signal</keyword>
<dbReference type="SUPFAM" id="SSF53187">
    <property type="entry name" value="Zn-dependent exopeptidases"/>
    <property type="match status" value="1"/>
</dbReference>
<evidence type="ECO:0000256" key="1">
    <source>
        <dbReference type="SAM" id="SignalP"/>
    </source>
</evidence>
<evidence type="ECO:0000259" key="2">
    <source>
        <dbReference type="Pfam" id="PF04389"/>
    </source>
</evidence>
<dbReference type="EMBL" id="JBHUHZ010000001">
    <property type="protein sequence ID" value="MFD2161454.1"/>
    <property type="molecule type" value="Genomic_DNA"/>
</dbReference>
<dbReference type="Proteomes" id="UP001597387">
    <property type="component" value="Unassembled WGS sequence"/>
</dbReference>
<dbReference type="RefSeq" id="WP_255899280.1">
    <property type="nucleotide sequence ID" value="NZ_JAFMZO010000001.1"/>
</dbReference>
<feature type="domain" description="Peptidase M28" evidence="2">
    <location>
        <begin position="209"/>
        <end position="409"/>
    </location>
</feature>
<dbReference type="InterPro" id="IPR045175">
    <property type="entry name" value="M28_fam"/>
</dbReference>
<organism evidence="3 4">
    <name type="scientific">Paradesertivirga mongoliensis</name>
    <dbReference type="NCBI Taxonomy" id="2100740"/>
    <lineage>
        <taxon>Bacteria</taxon>
        <taxon>Pseudomonadati</taxon>
        <taxon>Bacteroidota</taxon>
        <taxon>Sphingobacteriia</taxon>
        <taxon>Sphingobacteriales</taxon>
        <taxon>Sphingobacteriaceae</taxon>
        <taxon>Paradesertivirga</taxon>
    </lineage>
</organism>
<protein>
    <submittedName>
        <fullName evidence="3">M20/M25/M40 family metallo-hydrolase</fullName>
    </submittedName>
</protein>
<reference evidence="4" key="1">
    <citation type="journal article" date="2019" name="Int. J. Syst. Evol. Microbiol.">
        <title>The Global Catalogue of Microorganisms (GCM) 10K type strain sequencing project: providing services to taxonomists for standard genome sequencing and annotation.</title>
        <authorList>
            <consortium name="The Broad Institute Genomics Platform"/>
            <consortium name="The Broad Institute Genome Sequencing Center for Infectious Disease"/>
            <person name="Wu L."/>
            <person name="Ma J."/>
        </authorList>
    </citation>
    <scope>NUCLEOTIDE SEQUENCE [LARGE SCALE GENOMIC DNA]</scope>
    <source>
        <strain evidence="4">KCTC 42217</strain>
    </source>
</reference>